<protein>
    <submittedName>
        <fullName evidence="1">Uncharacterized protein</fullName>
    </submittedName>
</protein>
<organism evidence="1 2">
    <name type="scientific">Salipiger mangrovisoli</name>
    <dbReference type="NCBI Taxonomy" id="2865933"/>
    <lineage>
        <taxon>Bacteria</taxon>
        <taxon>Pseudomonadati</taxon>
        <taxon>Pseudomonadota</taxon>
        <taxon>Alphaproteobacteria</taxon>
        <taxon>Rhodobacterales</taxon>
        <taxon>Roseobacteraceae</taxon>
        <taxon>Salipiger</taxon>
    </lineage>
</organism>
<proteinExistence type="predicted"/>
<evidence type="ECO:0000313" key="1">
    <source>
        <dbReference type="EMBL" id="MBE9639952.1"/>
    </source>
</evidence>
<comment type="caution">
    <text evidence="1">The sequence shown here is derived from an EMBL/GenBank/DDBJ whole genome shotgun (WGS) entry which is preliminary data.</text>
</comment>
<dbReference type="EMBL" id="JADFFK010000024">
    <property type="protein sequence ID" value="MBE9639952.1"/>
    <property type="molecule type" value="Genomic_DNA"/>
</dbReference>
<dbReference type="Proteomes" id="UP000607796">
    <property type="component" value="Unassembled WGS sequence"/>
</dbReference>
<name>A0ABR9X909_9RHOB</name>
<keyword evidence="2" id="KW-1185">Reference proteome</keyword>
<accession>A0ABR9X909</accession>
<sequence>MEWPTVTIAQPRPGKTFVYAGGGEWGRKATAAEPAVRRSREARRTYPLPLEGKGLAFAFTSADISPPDRAKRANLMLRTFQKLPVNTLFLNKNKPT</sequence>
<evidence type="ECO:0000313" key="2">
    <source>
        <dbReference type="Proteomes" id="UP000607796"/>
    </source>
</evidence>
<reference evidence="1 2" key="1">
    <citation type="journal article" date="2021" name="Int. J. Syst. Evol. Microbiol.">
        <title>Salipiger mangrovisoli sp. nov., isolated from mangrove soil and the proposal for the reclassification of Paraphaeobacter pallidus as Salipiger pallidus comb. nov.</title>
        <authorList>
            <person name="Du J."/>
            <person name="Liu Y."/>
            <person name="Pei T."/>
            <person name="Deng M.R."/>
            <person name="Zhu H."/>
        </authorList>
    </citation>
    <scope>NUCLEOTIDE SEQUENCE [LARGE SCALE GENOMIC DNA]</scope>
    <source>
        <strain evidence="1 2">6D45A</strain>
    </source>
</reference>
<gene>
    <name evidence="1" type="ORF">IQ782_24155</name>
</gene>